<dbReference type="InterPro" id="IPR036873">
    <property type="entry name" value="Rhodanese-like_dom_sf"/>
</dbReference>
<dbReference type="GO" id="GO:0050313">
    <property type="term" value="F:sulfur dioxygenase activity"/>
    <property type="evidence" value="ECO:0007669"/>
    <property type="project" value="InterPro"/>
</dbReference>
<evidence type="ECO:0000256" key="4">
    <source>
        <dbReference type="ARBA" id="ARBA00023002"/>
    </source>
</evidence>
<dbReference type="SMART" id="SM00849">
    <property type="entry name" value="Lactamase_B"/>
    <property type="match status" value="1"/>
</dbReference>
<dbReference type="InterPro" id="IPR005066">
    <property type="entry name" value="MoCF_OxRdtse_dimer"/>
</dbReference>
<dbReference type="InterPro" id="IPR044528">
    <property type="entry name" value="POD-like_MBL-fold"/>
</dbReference>
<dbReference type="GO" id="GO:0008482">
    <property type="term" value="F:sulfite oxidase activity"/>
    <property type="evidence" value="ECO:0007669"/>
    <property type="project" value="TreeGrafter"/>
</dbReference>
<dbReference type="Proteomes" id="UP000252015">
    <property type="component" value="Unassembled WGS sequence"/>
</dbReference>
<keyword evidence="2" id="KW-0500">Molybdenum</keyword>
<dbReference type="GO" id="GO:0043546">
    <property type="term" value="F:molybdopterin cofactor binding"/>
    <property type="evidence" value="ECO:0007669"/>
    <property type="project" value="TreeGrafter"/>
</dbReference>
<dbReference type="GO" id="GO:0020037">
    <property type="term" value="F:heme binding"/>
    <property type="evidence" value="ECO:0007669"/>
    <property type="project" value="TreeGrafter"/>
</dbReference>
<dbReference type="SUPFAM" id="SSF56281">
    <property type="entry name" value="Metallo-hydrolase/oxidoreductase"/>
    <property type="match status" value="1"/>
</dbReference>
<evidence type="ECO:0000256" key="1">
    <source>
        <dbReference type="ARBA" id="ARBA00001924"/>
    </source>
</evidence>
<sequence>MIFSQHYLACLSQASYLIGDETSGRAVVVDPRRDVDTYLSEAAEHGLHIERVIETHIHADFLSGHLELAAATGAVISYGEKADVQFPIEPLRDGQRICLGEVALQILATPGHTPESICIVVYEHADDDLPYGVLTGDTLFVGDVGRPDLMTSAGLSPDALARALYQSLHNKLLKLPDATRVYPAHGAGSLCGRRLSSETSSTIGDQRRTNYALNISDVDQFVVAVTEAQPLRPPYFEFTSRRNREQHPLLDEHGCPRLLDIDQICKYAQAGAILLDSREPGDYASGHLRGAINVGLQGRFAEWAGVVLSPDRDIVLVGDPTLARESTTRLSRVGFDRVIGQIRDLEQVFTQRPELVETSSRLSIDQLAELRGREPRLQLVDIRSPAERAQGAIPGARSIPLPVLTGVMADLDRAAPVVIYCASGYRSMVAASVLRSAGFDDVSDVIGGFESWQSCGLPSSSGDDDGPPVAADGRNAGLIVHRKDPLNCETSLPSLIGSVVMPISHFYVRNHFPAPALDPEAYELTVTGLVERPLRFGVHDLKRMPSQSLVSTLECAGNGRIQFDPPVEGEQWRFGAASTAEWTGVPLAEILDRAGLTAGAHDVVFRGADAGLVDNLTTPVRFERALSIADAYNSGALVAYAMNGEPLPLQHGRPVRLVVPGWYSVASVKWLTEIEVIGQSFEGYFHTERYQYEWPRDNGVVREPVRLQRVRSVIAEPADGVSVPAGELVVRGVAWSGAAAIDRVDVCIGESPWQPARLIGERRRHSWQWWELLARCETAGPTTLRARATDLAGRTQPDRPEWNRLGYGGNAIHTVTVRIE</sequence>
<name>A0A1E3TLP7_MYCSH</name>
<proteinExistence type="predicted"/>
<dbReference type="InterPro" id="IPR008335">
    <property type="entry name" value="Mopterin_OxRdtase_euk"/>
</dbReference>
<reference evidence="6 7" key="1">
    <citation type="submission" date="2018-05" db="EMBL/GenBank/DDBJ databases">
        <authorList>
            <consortium name="IHU Genomes"/>
        </authorList>
    </citation>
    <scope>NUCLEOTIDE SEQUENCE [LARGE SCALE GENOMIC DNA]</scope>
    <source>
        <strain evidence="6 7">P7336</strain>
    </source>
</reference>
<keyword evidence="3" id="KW-0479">Metal-binding</keyword>
<accession>A0A1E3TLP7</accession>
<dbReference type="PANTHER" id="PTHR19372:SF7">
    <property type="entry name" value="SULFITE OXIDASE, MITOCHONDRIAL"/>
    <property type="match status" value="1"/>
</dbReference>
<evidence type="ECO:0000259" key="5">
    <source>
        <dbReference type="PROSITE" id="PS50206"/>
    </source>
</evidence>
<dbReference type="Pfam" id="PF03404">
    <property type="entry name" value="Mo-co_dimer"/>
    <property type="match status" value="1"/>
</dbReference>
<dbReference type="EMBL" id="UEGW01000001">
    <property type="protein sequence ID" value="SRX92767.1"/>
    <property type="molecule type" value="Genomic_DNA"/>
</dbReference>
<dbReference type="InterPro" id="IPR036866">
    <property type="entry name" value="RibonucZ/Hydroxyglut_hydro"/>
</dbReference>
<dbReference type="FunFam" id="3.60.15.10:FF:000030">
    <property type="entry name" value="Metallo-beta-lactamase family protein"/>
    <property type="match status" value="1"/>
</dbReference>
<dbReference type="Gene3D" id="2.60.40.650">
    <property type="match status" value="1"/>
</dbReference>
<dbReference type="CDD" id="cd00158">
    <property type="entry name" value="RHOD"/>
    <property type="match status" value="1"/>
</dbReference>
<protein>
    <recommendedName>
        <fullName evidence="5">Rhodanese domain-containing protein</fullName>
    </recommendedName>
</protein>
<feature type="domain" description="Rhodanese" evidence="5">
    <location>
        <begin position="373"/>
        <end position="461"/>
    </location>
</feature>
<dbReference type="CDD" id="cd07724">
    <property type="entry name" value="POD-like_MBL-fold"/>
    <property type="match status" value="1"/>
</dbReference>
<dbReference type="SUPFAM" id="SSF52821">
    <property type="entry name" value="Rhodanese/Cell cycle control phosphatase"/>
    <property type="match status" value="2"/>
</dbReference>
<dbReference type="SUPFAM" id="SSF56524">
    <property type="entry name" value="Oxidoreductase molybdopterin-binding domain"/>
    <property type="match status" value="1"/>
</dbReference>
<dbReference type="InterPro" id="IPR001279">
    <property type="entry name" value="Metallo-B-lactamas"/>
</dbReference>
<dbReference type="PRINTS" id="PR00407">
    <property type="entry name" value="EUMOPTERIN"/>
</dbReference>
<dbReference type="Pfam" id="PF00581">
    <property type="entry name" value="Rhodanese"/>
    <property type="match status" value="2"/>
</dbReference>
<dbReference type="SUPFAM" id="SSF81296">
    <property type="entry name" value="E set domains"/>
    <property type="match status" value="1"/>
</dbReference>
<gene>
    <name evidence="6" type="ORF">MSP7336_00993</name>
</gene>
<dbReference type="InterPro" id="IPR036374">
    <property type="entry name" value="OxRdtase_Mopterin-bd_sf"/>
</dbReference>
<dbReference type="GO" id="GO:0030151">
    <property type="term" value="F:molybdenum ion binding"/>
    <property type="evidence" value="ECO:0007669"/>
    <property type="project" value="InterPro"/>
</dbReference>
<feature type="domain" description="Rhodanese" evidence="5">
    <location>
        <begin position="268"/>
        <end position="319"/>
    </location>
</feature>
<evidence type="ECO:0000313" key="6">
    <source>
        <dbReference type="EMBL" id="SRX92767.1"/>
    </source>
</evidence>
<dbReference type="CDD" id="cd02110">
    <property type="entry name" value="SO_family_Moco_dimer"/>
    <property type="match status" value="1"/>
</dbReference>
<dbReference type="Gene3D" id="3.90.420.10">
    <property type="entry name" value="Oxidoreductase, molybdopterin-binding domain"/>
    <property type="match status" value="1"/>
</dbReference>
<evidence type="ECO:0000256" key="2">
    <source>
        <dbReference type="ARBA" id="ARBA00022505"/>
    </source>
</evidence>
<evidence type="ECO:0000313" key="7">
    <source>
        <dbReference type="Proteomes" id="UP000252015"/>
    </source>
</evidence>
<dbReference type="Gene3D" id="3.40.250.10">
    <property type="entry name" value="Rhodanese-like domain"/>
    <property type="match status" value="2"/>
</dbReference>
<evidence type="ECO:0000256" key="3">
    <source>
        <dbReference type="ARBA" id="ARBA00022723"/>
    </source>
</evidence>
<dbReference type="InterPro" id="IPR014756">
    <property type="entry name" value="Ig_E-set"/>
</dbReference>
<dbReference type="GO" id="GO:0006749">
    <property type="term" value="P:glutathione metabolic process"/>
    <property type="evidence" value="ECO:0007669"/>
    <property type="project" value="InterPro"/>
</dbReference>
<comment type="cofactor">
    <cofactor evidence="1">
        <name>Mo-molybdopterin</name>
        <dbReference type="ChEBI" id="CHEBI:71302"/>
    </cofactor>
</comment>
<dbReference type="STRING" id="29313.BHQ16_01160"/>
<dbReference type="AlphaFoldDB" id="A0A1E3TLP7"/>
<dbReference type="PANTHER" id="PTHR19372">
    <property type="entry name" value="SULFITE REDUCTASE"/>
    <property type="match status" value="1"/>
</dbReference>
<dbReference type="OrthoDB" id="3196337at2"/>
<organism evidence="6 7">
    <name type="scientific">Mycobacterium shimoidei</name>
    <dbReference type="NCBI Taxonomy" id="29313"/>
    <lineage>
        <taxon>Bacteria</taxon>
        <taxon>Bacillati</taxon>
        <taxon>Actinomycetota</taxon>
        <taxon>Actinomycetes</taxon>
        <taxon>Mycobacteriales</taxon>
        <taxon>Mycobacteriaceae</taxon>
        <taxon>Mycobacterium</taxon>
    </lineage>
</organism>
<dbReference type="Pfam" id="PF00753">
    <property type="entry name" value="Lactamase_B"/>
    <property type="match status" value="1"/>
</dbReference>
<dbReference type="SMART" id="SM00450">
    <property type="entry name" value="RHOD"/>
    <property type="match status" value="2"/>
</dbReference>
<dbReference type="InterPro" id="IPR000572">
    <property type="entry name" value="OxRdtase_Mopterin-bd_dom"/>
</dbReference>
<dbReference type="Pfam" id="PF00174">
    <property type="entry name" value="Oxidored_molyb"/>
    <property type="match status" value="1"/>
</dbReference>
<dbReference type="RefSeq" id="WP_069394152.1">
    <property type="nucleotide sequence ID" value="NZ_JACKUN010000022.1"/>
</dbReference>
<keyword evidence="7" id="KW-1185">Reference proteome</keyword>
<keyword evidence="4" id="KW-0560">Oxidoreductase</keyword>
<dbReference type="InterPro" id="IPR001763">
    <property type="entry name" value="Rhodanese-like_dom"/>
</dbReference>
<dbReference type="Gene3D" id="3.60.15.10">
    <property type="entry name" value="Ribonuclease Z/Hydroxyacylglutathione hydrolase-like"/>
    <property type="match status" value="1"/>
</dbReference>
<dbReference type="PROSITE" id="PS50206">
    <property type="entry name" value="RHODANESE_3"/>
    <property type="match status" value="2"/>
</dbReference>